<dbReference type="AlphaFoldDB" id="A0A7H9CGD6"/>
<keyword evidence="2" id="KW-1185">Reference proteome</keyword>
<evidence type="ECO:0000313" key="2">
    <source>
        <dbReference type="Proteomes" id="UP000509414"/>
    </source>
</evidence>
<dbReference type="PANTHER" id="PTHR35891:SF3">
    <property type="entry name" value="THIOL:DISULFIDE INTERCHANGE PROTEIN DSBL"/>
    <property type="match status" value="1"/>
</dbReference>
<gene>
    <name evidence="1" type="primary">dsbA</name>
    <name evidence="1" type="ORF">CINF_0504</name>
</gene>
<dbReference type="KEGG" id="cinf:CINF_0504"/>
<proteinExistence type="predicted"/>
<dbReference type="Proteomes" id="UP000509414">
    <property type="component" value="Chromosome"/>
</dbReference>
<accession>A0A7H9CGD6</accession>
<dbReference type="SUPFAM" id="SSF52833">
    <property type="entry name" value="Thioredoxin-like"/>
    <property type="match status" value="1"/>
</dbReference>
<dbReference type="PANTHER" id="PTHR35891">
    <property type="entry name" value="THIOL:DISULFIDE INTERCHANGE PROTEIN DSBA"/>
    <property type="match status" value="1"/>
</dbReference>
<organism evidence="1 2">
    <name type="scientific">Candidatus Campylobacter infans</name>
    <dbReference type="NCBI Taxonomy" id="2561898"/>
    <lineage>
        <taxon>Bacteria</taxon>
        <taxon>Pseudomonadati</taxon>
        <taxon>Campylobacterota</taxon>
        <taxon>Epsilonproteobacteria</taxon>
        <taxon>Campylobacterales</taxon>
        <taxon>Campylobacteraceae</taxon>
        <taxon>Campylobacter</taxon>
    </lineage>
</organism>
<reference evidence="1 2" key="1">
    <citation type="submission" date="2020-02" db="EMBL/GenBank/DDBJ databases">
        <title>Complete genome sequence of the novel Campylobacter species Candidatus Campylobacter infans.</title>
        <authorList>
            <person name="Duim B."/>
            <person name="Zomer A."/>
            <person name="van der Graaf L."/>
            <person name="Wagenaar J."/>
        </authorList>
    </citation>
    <scope>NUCLEOTIDE SEQUENCE [LARGE SCALE GENOMIC DNA]</scope>
    <source>
        <strain evidence="1 2">19S00001</strain>
    </source>
</reference>
<dbReference type="Gene3D" id="3.40.30.10">
    <property type="entry name" value="Glutaredoxin"/>
    <property type="match status" value="1"/>
</dbReference>
<dbReference type="InterPro" id="IPR050824">
    <property type="entry name" value="Thiol_disulfide_DsbA"/>
</dbReference>
<name>A0A7H9CGD6_9BACT</name>
<dbReference type="RefSeq" id="WP_178696651.1">
    <property type="nucleotide sequence ID" value="NZ_CP049075.1"/>
</dbReference>
<dbReference type="EMBL" id="CP049075">
    <property type="protein sequence ID" value="QLI05032.1"/>
    <property type="molecule type" value="Genomic_DNA"/>
</dbReference>
<dbReference type="InterPro" id="IPR036249">
    <property type="entry name" value="Thioredoxin-like_sf"/>
</dbReference>
<sequence>MKVNLVRMLKNTALVLIISAFYTSTLLAKAYEELPKNIQFKDANATVVEVLSYQCIHCYNHFRAKTMKNLAQKFQNVTFYEWQVAQMGEFGEQMNEILAYAKGLDIRDGFNSVKDDESYTNKILKAYFEATFKYKFNFKDESEFYLIALDIFNQSHKITSADIQNYAKSQNGKQYLDASAQAYEIAKLHGTPSFIINGKYMLNTSKIKSYEEFEKLVGELLNKL</sequence>
<evidence type="ECO:0000313" key="1">
    <source>
        <dbReference type="EMBL" id="QLI05032.1"/>
    </source>
</evidence>
<protein>
    <submittedName>
        <fullName evidence="1">Protein disulfide oxidoreductase</fullName>
    </submittedName>
</protein>